<sequence length="131" mass="15076">MTQPIFEFSAARAKAEIARATTIHPNLLLSLYEISQKKKMEAEKEKASKKASKIDKKDKKERKGNKDKKDKYRNNKFNETKEMKKDNKHKSKNEIVNIDVPQSVLKNILNEAGIKTDGYEITLRSVPKSLD</sequence>
<feature type="compositionally biased region" description="Basic and acidic residues" evidence="1">
    <location>
        <begin position="39"/>
        <end position="58"/>
    </location>
</feature>
<evidence type="ECO:0000313" key="2">
    <source>
        <dbReference type="EMBL" id="EAX98220.1"/>
    </source>
</evidence>
<feature type="compositionally biased region" description="Basic and acidic residues" evidence="1">
    <location>
        <begin position="67"/>
        <end position="85"/>
    </location>
</feature>
<evidence type="ECO:0000313" key="3">
    <source>
        <dbReference type="Proteomes" id="UP000001542"/>
    </source>
</evidence>
<dbReference type="KEGG" id="tva:4756015"/>
<keyword evidence="3" id="KW-1185">Reference proteome</keyword>
<dbReference type="VEuPathDB" id="TrichDB:TVAGG3_0082550"/>
<dbReference type="EMBL" id="DS113683">
    <property type="protein sequence ID" value="EAX98220.1"/>
    <property type="molecule type" value="Genomic_DNA"/>
</dbReference>
<dbReference type="Proteomes" id="UP000001542">
    <property type="component" value="Unassembled WGS sequence"/>
</dbReference>
<gene>
    <name evidence="2" type="ORF">TVAG_009950</name>
</gene>
<reference evidence="2" key="2">
    <citation type="journal article" date="2007" name="Science">
        <title>Draft genome sequence of the sexually transmitted pathogen Trichomonas vaginalis.</title>
        <authorList>
            <person name="Carlton J.M."/>
            <person name="Hirt R.P."/>
            <person name="Silva J.C."/>
            <person name="Delcher A.L."/>
            <person name="Schatz M."/>
            <person name="Zhao Q."/>
            <person name="Wortman J.R."/>
            <person name="Bidwell S.L."/>
            <person name="Alsmark U.C.M."/>
            <person name="Besteiro S."/>
            <person name="Sicheritz-Ponten T."/>
            <person name="Noel C.J."/>
            <person name="Dacks J.B."/>
            <person name="Foster P.G."/>
            <person name="Simillion C."/>
            <person name="Van de Peer Y."/>
            <person name="Miranda-Saavedra D."/>
            <person name="Barton G.J."/>
            <person name="Westrop G.D."/>
            <person name="Mueller S."/>
            <person name="Dessi D."/>
            <person name="Fiori P.L."/>
            <person name="Ren Q."/>
            <person name="Paulsen I."/>
            <person name="Zhang H."/>
            <person name="Bastida-Corcuera F.D."/>
            <person name="Simoes-Barbosa A."/>
            <person name="Brown M.T."/>
            <person name="Hayes R.D."/>
            <person name="Mukherjee M."/>
            <person name="Okumura C.Y."/>
            <person name="Schneider R."/>
            <person name="Smith A.J."/>
            <person name="Vanacova S."/>
            <person name="Villalvazo M."/>
            <person name="Haas B.J."/>
            <person name="Pertea M."/>
            <person name="Feldblyum T.V."/>
            <person name="Utterback T.R."/>
            <person name="Shu C.L."/>
            <person name="Osoegawa K."/>
            <person name="de Jong P.J."/>
            <person name="Hrdy I."/>
            <person name="Horvathova L."/>
            <person name="Zubacova Z."/>
            <person name="Dolezal P."/>
            <person name="Malik S.B."/>
            <person name="Logsdon J.M. Jr."/>
            <person name="Henze K."/>
            <person name="Gupta A."/>
            <person name="Wang C.C."/>
            <person name="Dunne R.L."/>
            <person name="Upcroft J.A."/>
            <person name="Upcroft P."/>
            <person name="White O."/>
            <person name="Salzberg S.L."/>
            <person name="Tang P."/>
            <person name="Chiu C.-H."/>
            <person name="Lee Y.-S."/>
            <person name="Embley T.M."/>
            <person name="Coombs G.H."/>
            <person name="Mottram J.C."/>
            <person name="Tachezy J."/>
            <person name="Fraser-Liggett C.M."/>
            <person name="Johnson P.J."/>
        </authorList>
    </citation>
    <scope>NUCLEOTIDE SEQUENCE [LARGE SCALE GENOMIC DNA]</scope>
    <source>
        <strain evidence="2">G3</strain>
    </source>
</reference>
<feature type="region of interest" description="Disordered" evidence="1">
    <location>
        <begin position="39"/>
        <end position="95"/>
    </location>
</feature>
<dbReference type="InParanoid" id="A2FA12"/>
<dbReference type="AlphaFoldDB" id="A2FA12"/>
<evidence type="ECO:0000256" key="1">
    <source>
        <dbReference type="SAM" id="MobiDB-lite"/>
    </source>
</evidence>
<organism evidence="2 3">
    <name type="scientific">Trichomonas vaginalis (strain ATCC PRA-98 / G3)</name>
    <dbReference type="NCBI Taxonomy" id="412133"/>
    <lineage>
        <taxon>Eukaryota</taxon>
        <taxon>Metamonada</taxon>
        <taxon>Parabasalia</taxon>
        <taxon>Trichomonadida</taxon>
        <taxon>Trichomonadidae</taxon>
        <taxon>Trichomonas</taxon>
    </lineage>
</organism>
<protein>
    <submittedName>
        <fullName evidence="2">Glutamic acid-rich protein, putative</fullName>
    </submittedName>
</protein>
<dbReference type="VEuPathDB" id="TrichDB:TVAG_009950"/>
<accession>A2FA12</accession>
<reference evidence="2" key="1">
    <citation type="submission" date="2006-10" db="EMBL/GenBank/DDBJ databases">
        <authorList>
            <person name="Amadeo P."/>
            <person name="Zhao Q."/>
            <person name="Wortman J."/>
            <person name="Fraser-Liggett C."/>
            <person name="Carlton J."/>
        </authorList>
    </citation>
    <scope>NUCLEOTIDE SEQUENCE</scope>
    <source>
        <strain evidence="2">G3</strain>
    </source>
</reference>
<name>A2FA12_TRIV3</name>
<proteinExistence type="predicted"/>